<protein>
    <submittedName>
        <fullName evidence="2">Unannotated protein</fullName>
    </submittedName>
</protein>
<sequence length="171" mass="19455">MKTLYPVLAQTGEQERSGMHAWIDEHREPASRQSEYHRTDTSGELQRHGDSGSLWLEERGVRPPDVKIRLVGDERLHHPFSPTRRSGRELHRALGVAAHLPDGNPLCWVRDRLAERENLVVSYPARSVACRVEHHTDTGAREQFGEPLNRFVNVLTNLPPTGPESADHRCH</sequence>
<accession>A0A6J7MBE6</accession>
<evidence type="ECO:0000313" key="2">
    <source>
        <dbReference type="EMBL" id="CAB4978211.1"/>
    </source>
</evidence>
<organism evidence="2">
    <name type="scientific">freshwater metagenome</name>
    <dbReference type="NCBI Taxonomy" id="449393"/>
    <lineage>
        <taxon>unclassified sequences</taxon>
        <taxon>metagenomes</taxon>
        <taxon>ecological metagenomes</taxon>
    </lineage>
</organism>
<reference evidence="2" key="1">
    <citation type="submission" date="2020-05" db="EMBL/GenBank/DDBJ databases">
        <authorList>
            <person name="Chiriac C."/>
            <person name="Salcher M."/>
            <person name="Ghai R."/>
            <person name="Kavagutti S V."/>
        </authorList>
    </citation>
    <scope>NUCLEOTIDE SEQUENCE</scope>
</reference>
<name>A0A6J7MBE6_9ZZZZ</name>
<proteinExistence type="predicted"/>
<dbReference type="EMBL" id="CAFBON010000024">
    <property type="protein sequence ID" value="CAB4978211.1"/>
    <property type="molecule type" value="Genomic_DNA"/>
</dbReference>
<gene>
    <name evidence="2" type="ORF">UFOPK3954_00374</name>
</gene>
<dbReference type="AlphaFoldDB" id="A0A6J7MBE6"/>
<feature type="region of interest" description="Disordered" evidence="1">
    <location>
        <begin position="28"/>
        <end position="54"/>
    </location>
</feature>
<evidence type="ECO:0000256" key="1">
    <source>
        <dbReference type="SAM" id="MobiDB-lite"/>
    </source>
</evidence>